<feature type="domain" description="VWFA" evidence="8">
    <location>
        <begin position="242"/>
        <end position="443"/>
    </location>
</feature>
<keyword evidence="11" id="KW-1185">Reference proteome</keyword>
<dbReference type="GO" id="GO:0004674">
    <property type="term" value="F:protein serine/threonine kinase activity"/>
    <property type="evidence" value="ECO:0007669"/>
    <property type="project" value="UniProtKB-KW"/>
</dbReference>
<evidence type="ECO:0000256" key="1">
    <source>
        <dbReference type="ARBA" id="ARBA00004613"/>
    </source>
</evidence>
<proteinExistence type="predicted"/>
<dbReference type="InterPro" id="IPR004166">
    <property type="entry name" value="a-kinase_dom"/>
</dbReference>
<dbReference type="Pfam" id="PF02816">
    <property type="entry name" value="Alpha_kinase"/>
    <property type="match status" value="1"/>
</dbReference>
<organism evidence="10 11">
    <name type="scientific">Paramecium sonneborni</name>
    <dbReference type="NCBI Taxonomy" id="65129"/>
    <lineage>
        <taxon>Eukaryota</taxon>
        <taxon>Sar</taxon>
        <taxon>Alveolata</taxon>
        <taxon>Ciliophora</taxon>
        <taxon>Intramacronucleata</taxon>
        <taxon>Oligohymenophorea</taxon>
        <taxon>Peniculida</taxon>
        <taxon>Parameciidae</taxon>
        <taxon>Paramecium</taxon>
    </lineage>
</organism>
<dbReference type="AlphaFoldDB" id="A0A8S1P9N5"/>
<evidence type="ECO:0000256" key="4">
    <source>
        <dbReference type="ARBA" id="ARBA00022679"/>
    </source>
</evidence>
<evidence type="ECO:0000256" key="6">
    <source>
        <dbReference type="ARBA" id="ARBA00022777"/>
    </source>
</evidence>
<keyword evidence="6" id="KW-0418">Kinase</keyword>
<keyword evidence="5" id="KW-0732">Signal</keyword>
<evidence type="ECO:0000259" key="8">
    <source>
        <dbReference type="PROSITE" id="PS50234"/>
    </source>
</evidence>
<name>A0A8S1P9N5_9CILI</name>
<evidence type="ECO:0008006" key="12">
    <source>
        <dbReference type="Google" id="ProtNLM"/>
    </source>
</evidence>
<reference evidence="10" key="1">
    <citation type="submission" date="2021-01" db="EMBL/GenBank/DDBJ databases">
        <authorList>
            <consortium name="Genoscope - CEA"/>
            <person name="William W."/>
        </authorList>
    </citation>
    <scope>NUCLEOTIDE SEQUENCE</scope>
</reference>
<dbReference type="PANTHER" id="PTHR47763">
    <property type="entry name" value="ALPHA-PROTEIN KINASE VWKA"/>
    <property type="match status" value="1"/>
</dbReference>
<dbReference type="PROSITE" id="PS50234">
    <property type="entry name" value="VWFA"/>
    <property type="match status" value="1"/>
</dbReference>
<dbReference type="PROSITE" id="PS51158">
    <property type="entry name" value="ALPHA_KINASE"/>
    <property type="match status" value="1"/>
</dbReference>
<dbReference type="InterPro" id="IPR056861">
    <property type="entry name" value="HMCN1-like_VWA"/>
</dbReference>
<comment type="caution">
    <text evidence="10">The sequence shown here is derived from an EMBL/GenBank/DDBJ whole genome shotgun (WGS) entry which is preliminary data.</text>
</comment>
<protein>
    <recommendedName>
        <fullName evidence="12">Alpha-type protein kinase domain-containing protein</fullName>
    </recommendedName>
</protein>
<dbReference type="CDD" id="cd04515">
    <property type="entry name" value="Alpha_kinase"/>
    <property type="match status" value="1"/>
</dbReference>
<feature type="coiled-coil region" evidence="7">
    <location>
        <begin position="748"/>
        <end position="778"/>
    </location>
</feature>
<evidence type="ECO:0000313" key="11">
    <source>
        <dbReference type="Proteomes" id="UP000692954"/>
    </source>
</evidence>
<accession>A0A8S1P9N5</accession>
<evidence type="ECO:0000256" key="3">
    <source>
        <dbReference type="ARBA" id="ARBA00022527"/>
    </source>
</evidence>
<dbReference type="InterPro" id="IPR002035">
    <property type="entry name" value="VWF_A"/>
</dbReference>
<dbReference type="Proteomes" id="UP000692954">
    <property type="component" value="Unassembled WGS sequence"/>
</dbReference>
<evidence type="ECO:0000256" key="5">
    <source>
        <dbReference type="ARBA" id="ARBA00022729"/>
    </source>
</evidence>
<dbReference type="EMBL" id="CAJJDN010000072">
    <property type="protein sequence ID" value="CAD8099443.1"/>
    <property type="molecule type" value="Genomic_DNA"/>
</dbReference>
<keyword evidence="2" id="KW-0964">Secreted</keyword>
<dbReference type="SMART" id="SM00811">
    <property type="entry name" value="Alpha_kinase"/>
    <property type="match status" value="1"/>
</dbReference>
<keyword evidence="4" id="KW-0808">Transferase</keyword>
<evidence type="ECO:0000256" key="7">
    <source>
        <dbReference type="SAM" id="Coils"/>
    </source>
</evidence>
<feature type="domain" description="Alpha-type protein kinase" evidence="9">
    <location>
        <begin position="478"/>
        <end position="709"/>
    </location>
</feature>
<dbReference type="CDD" id="cd00198">
    <property type="entry name" value="vWFA"/>
    <property type="match status" value="1"/>
</dbReference>
<gene>
    <name evidence="10" type="ORF">PSON_ATCC_30995.1.T0720014</name>
</gene>
<sequence>MNFLDNIDQLCIDQMICENQNCVKKHLRCLAGICIGFLKELCKSQDICDLLHIELGDLQDNFEKVAINGIYQHNLCQKKCSNQSICRFLHPTWLKNICFDCLNKKKCNKQIKGLWHLSRWIDIQENVYSKYNVNDLNPEKFEANKDCSEVAIKYNLDKYCIKYFKGICPNLRCLKAHKNWEEIKEIGNFKNLEDQIIKPCIKLDQNQKKYVQQSQTLQCPVLMQRNQLKLMINSIEQRPQVDIIFLLDCTNSMGKWMEASRSNITQIIAEYRKKVQINTAMRIAAVCYKDFSEAPNHIQYHDFTVRPEEIENFISRIQPFGGEDVPEDLQGALDVALKLNICKHSASLLQLFIITDAPCHGKKYHKCAYDTKPEAQDLEEKLQKFVKLKSRFFLTFLQIHEQTSIMEEAMKKVVDKNFLSAKITEKSFSDYIVFSLSSTYNKSKSIKENKEYIHVSQAIYKKQKPMPYIYNNYQNYQYLDTFKEQMQSTQIINQTLVFIEKNELEVDKQGVTVKVFKGFDQKNNVHIVIKILQDIVLKYDNNQPLSEKEIQEAEQYSEQKYLQQLIAKQLSHHFNFGCHQKQLDYVPIYYATPYLYELEKPFKGLKKIYGESLIDIDQNWIKYTNNGEYFNQDYNLTVFSHFTYQYTNQQLIITDLQGISNILTDPAIHTNDQRIFDQTNTRDEGLLSFFLGQHYECSNLCRQLQLNPTEIQKNQYISNNHQDSDADTQLEVNFNQENLFKICENCNVMEKLKNLQKYEELCDQCKEKQRDLQDITCKCCRTIFQVSYNFDQLFATVLEYCQDCQKQGCHLNEEKMCYYCAKKLCYQTIKYVELQQKKIGICNDAYFYLKQLKCKNCTQYYCFNRLLSEKDYHAGNFFCGCTFQIK</sequence>
<dbReference type="Pfam" id="PF25106">
    <property type="entry name" value="VWA_4"/>
    <property type="match status" value="1"/>
</dbReference>
<evidence type="ECO:0000313" key="10">
    <source>
        <dbReference type="EMBL" id="CAD8099443.1"/>
    </source>
</evidence>
<dbReference type="GO" id="GO:0005524">
    <property type="term" value="F:ATP binding"/>
    <property type="evidence" value="ECO:0007669"/>
    <property type="project" value="InterPro"/>
</dbReference>
<keyword evidence="7" id="KW-0175">Coiled coil</keyword>
<dbReference type="PANTHER" id="PTHR47763:SF5">
    <property type="entry name" value="CHROMOSOME UNDETERMINED SCAFFOLD_25, WHOLE GENOME SHOTGUN SEQUENCE"/>
    <property type="match status" value="1"/>
</dbReference>
<evidence type="ECO:0000256" key="2">
    <source>
        <dbReference type="ARBA" id="ARBA00022525"/>
    </source>
</evidence>
<comment type="subcellular location">
    <subcellularLocation>
        <location evidence="1">Secreted</location>
    </subcellularLocation>
</comment>
<keyword evidence="3" id="KW-0723">Serine/threonine-protein kinase</keyword>
<evidence type="ECO:0000259" key="9">
    <source>
        <dbReference type="PROSITE" id="PS51158"/>
    </source>
</evidence>
<dbReference type="InterPro" id="IPR052969">
    <property type="entry name" value="Thr-specific_kinase-like"/>
</dbReference>
<dbReference type="GO" id="GO:0005737">
    <property type="term" value="C:cytoplasm"/>
    <property type="evidence" value="ECO:0007669"/>
    <property type="project" value="TreeGrafter"/>
</dbReference>
<dbReference type="OrthoDB" id="301415at2759"/>